<protein>
    <recommendedName>
        <fullName evidence="1">Phosphomannose isomerase type I catalytic domain-containing protein</fullName>
    </recommendedName>
</protein>
<dbReference type="AlphaFoldDB" id="A0A8J5LNQ8"/>
<dbReference type="EMBL" id="JACMSC010000003">
    <property type="protein sequence ID" value="KAG6527255.1"/>
    <property type="molecule type" value="Genomic_DNA"/>
</dbReference>
<dbReference type="InterPro" id="IPR014710">
    <property type="entry name" value="RmlC-like_jellyroll"/>
</dbReference>
<comment type="caution">
    <text evidence="2">The sequence shown here is derived from an EMBL/GenBank/DDBJ whole genome shotgun (WGS) entry which is preliminary data.</text>
</comment>
<name>A0A8J5LNQ8_ZINOF</name>
<accession>A0A8J5LNQ8</accession>
<feature type="domain" description="Phosphomannose isomerase type I catalytic" evidence="1">
    <location>
        <begin position="53"/>
        <end position="104"/>
    </location>
</feature>
<dbReference type="UniPathway" id="UPA00126">
    <property type="reaction ID" value="UER00423"/>
</dbReference>
<dbReference type="GO" id="GO:0004476">
    <property type="term" value="F:mannose-6-phosphate isomerase activity"/>
    <property type="evidence" value="ECO:0007669"/>
    <property type="project" value="InterPro"/>
</dbReference>
<sequence>MLTHLCRCSARRRRCQPPASIVHLHHDSSVTLPRPQWFLFSPEAMEALLRPLQFRCLVQNSDWGCRREDLTVAHLFEGNSGTQINLSRPYTEFWMGTHCKVKRSDIHFYSVNISIIKFQSDV</sequence>
<evidence type="ECO:0000313" key="2">
    <source>
        <dbReference type="EMBL" id="KAG6527255.1"/>
    </source>
</evidence>
<dbReference type="Proteomes" id="UP000734854">
    <property type="component" value="Unassembled WGS sequence"/>
</dbReference>
<organism evidence="2 3">
    <name type="scientific">Zingiber officinale</name>
    <name type="common">Ginger</name>
    <name type="synonym">Amomum zingiber</name>
    <dbReference type="NCBI Taxonomy" id="94328"/>
    <lineage>
        <taxon>Eukaryota</taxon>
        <taxon>Viridiplantae</taxon>
        <taxon>Streptophyta</taxon>
        <taxon>Embryophyta</taxon>
        <taxon>Tracheophyta</taxon>
        <taxon>Spermatophyta</taxon>
        <taxon>Magnoliopsida</taxon>
        <taxon>Liliopsida</taxon>
        <taxon>Zingiberales</taxon>
        <taxon>Zingiberaceae</taxon>
        <taxon>Zingiber</taxon>
    </lineage>
</organism>
<dbReference type="InterPro" id="IPR011051">
    <property type="entry name" value="RmlC_Cupin_sf"/>
</dbReference>
<dbReference type="InterPro" id="IPR046457">
    <property type="entry name" value="PMI_typeI_cat"/>
</dbReference>
<proteinExistence type="predicted"/>
<gene>
    <name evidence="2" type="ORF">ZIOFF_009350</name>
</gene>
<dbReference type="Gene3D" id="2.60.120.10">
    <property type="entry name" value="Jelly Rolls"/>
    <property type="match status" value="1"/>
</dbReference>
<reference evidence="2 3" key="1">
    <citation type="submission" date="2020-08" db="EMBL/GenBank/DDBJ databases">
        <title>Plant Genome Project.</title>
        <authorList>
            <person name="Zhang R.-G."/>
        </authorList>
    </citation>
    <scope>NUCLEOTIDE SEQUENCE [LARGE SCALE GENOMIC DNA]</scope>
    <source>
        <tissue evidence="2">Rhizome</tissue>
    </source>
</reference>
<keyword evidence="3" id="KW-1185">Reference proteome</keyword>
<dbReference type="GO" id="GO:0009298">
    <property type="term" value="P:GDP-mannose biosynthetic process"/>
    <property type="evidence" value="ECO:0007669"/>
    <property type="project" value="UniProtKB-UniPathway"/>
</dbReference>
<dbReference type="SUPFAM" id="SSF51182">
    <property type="entry name" value="RmlC-like cupins"/>
    <property type="match status" value="1"/>
</dbReference>
<dbReference type="GO" id="GO:0008270">
    <property type="term" value="F:zinc ion binding"/>
    <property type="evidence" value="ECO:0007669"/>
    <property type="project" value="InterPro"/>
</dbReference>
<dbReference type="Pfam" id="PF20511">
    <property type="entry name" value="PMI_typeI_cat"/>
    <property type="match status" value="1"/>
</dbReference>
<evidence type="ECO:0000313" key="3">
    <source>
        <dbReference type="Proteomes" id="UP000734854"/>
    </source>
</evidence>
<evidence type="ECO:0000259" key="1">
    <source>
        <dbReference type="Pfam" id="PF20511"/>
    </source>
</evidence>